<dbReference type="Pfam" id="PF13405">
    <property type="entry name" value="EF-hand_6"/>
    <property type="match status" value="1"/>
</dbReference>
<dbReference type="InterPro" id="IPR018247">
    <property type="entry name" value="EF_Hand_1_Ca_BS"/>
</dbReference>
<dbReference type="Proteomes" id="UP000327013">
    <property type="component" value="Chromosome 7"/>
</dbReference>
<dbReference type="GO" id="GO:0005509">
    <property type="term" value="F:calcium ion binding"/>
    <property type="evidence" value="ECO:0007669"/>
    <property type="project" value="InterPro"/>
</dbReference>
<gene>
    <name evidence="3" type="ORF">FH972_018542</name>
</gene>
<feature type="domain" description="EF-hand" evidence="2">
    <location>
        <begin position="71"/>
        <end position="99"/>
    </location>
</feature>
<reference evidence="3 4" key="1">
    <citation type="submission" date="2019-06" db="EMBL/GenBank/DDBJ databases">
        <title>A chromosomal-level reference genome of Carpinus fangiana (Coryloideae, Betulaceae).</title>
        <authorList>
            <person name="Yang X."/>
            <person name="Wang Z."/>
            <person name="Zhang L."/>
            <person name="Hao G."/>
            <person name="Liu J."/>
            <person name="Yang Y."/>
        </authorList>
    </citation>
    <scope>NUCLEOTIDE SEQUENCE [LARGE SCALE GENOMIC DNA]</scope>
    <source>
        <strain evidence="3">Cfa_2016G</strain>
        <tissue evidence="3">Leaf</tissue>
    </source>
</reference>
<dbReference type="InterPro" id="IPR002048">
    <property type="entry name" value="EF_hand_dom"/>
</dbReference>
<dbReference type="OrthoDB" id="26525at2759"/>
<evidence type="ECO:0000256" key="1">
    <source>
        <dbReference type="ARBA" id="ARBA00022837"/>
    </source>
</evidence>
<organism evidence="3 4">
    <name type="scientific">Carpinus fangiana</name>
    <dbReference type="NCBI Taxonomy" id="176857"/>
    <lineage>
        <taxon>Eukaryota</taxon>
        <taxon>Viridiplantae</taxon>
        <taxon>Streptophyta</taxon>
        <taxon>Embryophyta</taxon>
        <taxon>Tracheophyta</taxon>
        <taxon>Spermatophyta</taxon>
        <taxon>Magnoliopsida</taxon>
        <taxon>eudicotyledons</taxon>
        <taxon>Gunneridae</taxon>
        <taxon>Pentapetalae</taxon>
        <taxon>rosids</taxon>
        <taxon>fabids</taxon>
        <taxon>Fagales</taxon>
        <taxon>Betulaceae</taxon>
        <taxon>Carpinus</taxon>
    </lineage>
</organism>
<name>A0A5N6RQD5_9ROSI</name>
<evidence type="ECO:0000313" key="3">
    <source>
        <dbReference type="EMBL" id="KAE8100667.1"/>
    </source>
</evidence>
<dbReference type="EMBL" id="CM017327">
    <property type="protein sequence ID" value="KAE8100667.1"/>
    <property type="molecule type" value="Genomic_DNA"/>
</dbReference>
<dbReference type="PROSITE" id="PS50222">
    <property type="entry name" value="EF_HAND_2"/>
    <property type="match status" value="2"/>
</dbReference>
<protein>
    <recommendedName>
        <fullName evidence="2">EF-hand domain-containing protein</fullName>
    </recommendedName>
</protein>
<dbReference type="CDD" id="cd00051">
    <property type="entry name" value="EFh"/>
    <property type="match status" value="1"/>
</dbReference>
<keyword evidence="1" id="KW-0106">Calcium</keyword>
<dbReference type="SMART" id="SM00054">
    <property type="entry name" value="EFh"/>
    <property type="match status" value="2"/>
</dbReference>
<evidence type="ECO:0000259" key="2">
    <source>
        <dbReference type="PROSITE" id="PS50222"/>
    </source>
</evidence>
<dbReference type="Gene3D" id="1.10.238.10">
    <property type="entry name" value="EF-hand"/>
    <property type="match status" value="1"/>
</dbReference>
<dbReference type="PROSITE" id="PS00018">
    <property type="entry name" value="EF_HAND_1"/>
    <property type="match status" value="2"/>
</dbReference>
<dbReference type="SUPFAM" id="SSF47473">
    <property type="entry name" value="EF-hand"/>
    <property type="match status" value="1"/>
</dbReference>
<accession>A0A5N6RQD5</accession>
<dbReference type="InterPro" id="IPR011992">
    <property type="entry name" value="EF-hand-dom_pair"/>
</dbReference>
<proteinExistence type="predicted"/>
<evidence type="ECO:0000313" key="4">
    <source>
        <dbReference type="Proteomes" id="UP000327013"/>
    </source>
</evidence>
<dbReference type="Pfam" id="PF13202">
    <property type="entry name" value="EF-hand_5"/>
    <property type="match status" value="1"/>
</dbReference>
<dbReference type="AlphaFoldDB" id="A0A5N6RQD5"/>
<feature type="domain" description="EF-hand" evidence="2">
    <location>
        <begin position="28"/>
        <end position="63"/>
    </location>
</feature>
<keyword evidence="4" id="KW-1185">Reference proteome</keyword>
<sequence length="104" mass="11682">MWHLPTICQKNVANGCHKAKIKTVPMPYTEAQLMGMFRRFDANGDGHLSRQELRNAFSTLGSSAPGWRAFRALCHADKNGDGYISEAELDNLVRYALKHGYTIN</sequence>